<keyword evidence="1" id="KW-0812">Transmembrane</keyword>
<feature type="transmembrane region" description="Helical" evidence="1">
    <location>
        <begin position="60"/>
        <end position="81"/>
    </location>
</feature>
<feature type="transmembrane region" description="Helical" evidence="1">
    <location>
        <begin position="36"/>
        <end position="54"/>
    </location>
</feature>
<protein>
    <submittedName>
        <fullName evidence="2">Uncharacterized protein</fullName>
    </submittedName>
</protein>
<feature type="transmembrane region" description="Helical" evidence="1">
    <location>
        <begin position="93"/>
        <end position="115"/>
    </location>
</feature>
<organism evidence="2">
    <name type="scientific">viral metagenome</name>
    <dbReference type="NCBI Taxonomy" id="1070528"/>
    <lineage>
        <taxon>unclassified sequences</taxon>
        <taxon>metagenomes</taxon>
        <taxon>organismal metagenomes</taxon>
    </lineage>
</organism>
<sequence>MAGVAPTLALSPPEGVCDFPLYIGSYALIPAKSPSVIVFTLAVGFYFLMGLASINAGPGALIAFFTVIILASAQTSVIMSQSKFFSRCPPTDWRGLLMAWVLGIVGGTVGFWGAWAASGIGNTLNIGATEKFTLTSGALNLNSSASTAAKQTKTSDPQTCAVPGAPGNNTMIFEAVRNGVVDNTIIAEPIA</sequence>
<keyword evidence="1" id="KW-1133">Transmembrane helix</keyword>
<evidence type="ECO:0000256" key="1">
    <source>
        <dbReference type="SAM" id="Phobius"/>
    </source>
</evidence>
<name>A0A6C0AJ27_9ZZZZ</name>
<keyword evidence="1" id="KW-0472">Membrane</keyword>
<evidence type="ECO:0000313" key="2">
    <source>
        <dbReference type="EMBL" id="QHS79463.1"/>
    </source>
</evidence>
<dbReference type="AlphaFoldDB" id="A0A6C0AJ27"/>
<dbReference type="EMBL" id="MN740643">
    <property type="protein sequence ID" value="QHS79463.1"/>
    <property type="molecule type" value="Genomic_DNA"/>
</dbReference>
<accession>A0A6C0AJ27</accession>
<proteinExistence type="predicted"/>
<reference evidence="2" key="1">
    <citation type="journal article" date="2020" name="Nature">
        <title>Giant virus diversity and host interactions through global metagenomics.</title>
        <authorList>
            <person name="Schulz F."/>
            <person name="Roux S."/>
            <person name="Paez-Espino D."/>
            <person name="Jungbluth S."/>
            <person name="Walsh D.A."/>
            <person name="Denef V.J."/>
            <person name="McMahon K.D."/>
            <person name="Konstantinidis K.T."/>
            <person name="Eloe-Fadrosh E.A."/>
            <person name="Kyrpides N.C."/>
            <person name="Woyke T."/>
        </authorList>
    </citation>
    <scope>NUCLEOTIDE SEQUENCE</scope>
    <source>
        <strain evidence="2">GVMAG-S-1035237-23</strain>
    </source>
</reference>